<dbReference type="InterPro" id="IPR000905">
    <property type="entry name" value="Gcp-like_dom"/>
</dbReference>
<gene>
    <name evidence="2" type="primary">tsaB</name>
    <name evidence="2" type="ORF">QTN89_20695</name>
</gene>
<keyword evidence="2" id="KW-0808">Transferase</keyword>
<dbReference type="Proteomes" id="UP001239462">
    <property type="component" value="Unassembled WGS sequence"/>
</dbReference>
<organism evidence="2 3">
    <name type="scientific">Roseiconus lacunae</name>
    <dbReference type="NCBI Taxonomy" id="2605694"/>
    <lineage>
        <taxon>Bacteria</taxon>
        <taxon>Pseudomonadati</taxon>
        <taxon>Planctomycetota</taxon>
        <taxon>Planctomycetia</taxon>
        <taxon>Pirellulales</taxon>
        <taxon>Pirellulaceae</taxon>
        <taxon>Roseiconus</taxon>
    </lineage>
</organism>
<proteinExistence type="predicted"/>
<accession>A0ABT7PMZ0</accession>
<sequence length="260" mass="27643">MSSTCHLALETIGKGGSIAVLCGEQSLWERPVGGDRRSAADLAVQLEDALKFTRQKMIRLEMISVAVGPGSFTGLRIAVTTVKTLAYALDLPIIPVGSLSAIAITGLLSQDASRALVGLNAYRGQVFAAEFDRDEPGFAEPASSPTTVPAPENVGIAAHGSGNVDFDGRAELIDRTDWSAKVNQAADRGALVIAEPSISCERVSLTLDKNFLVARGVGIAAWRRRIAEGHRTDKPPFVSAFELTPRYLKLSAAEEKAAER</sequence>
<name>A0ABT7PMZ0_9BACT</name>
<keyword evidence="2" id="KW-0012">Acyltransferase</keyword>
<evidence type="ECO:0000313" key="2">
    <source>
        <dbReference type="EMBL" id="MDM4017878.1"/>
    </source>
</evidence>
<protein>
    <submittedName>
        <fullName evidence="2">tRNA (Adenosine(37)-N6)-threonylcarbamoyltransferase complex dimerization subunit type 1 TsaB</fullName>
        <ecNumber evidence="2">2.3.1.234</ecNumber>
    </submittedName>
</protein>
<evidence type="ECO:0000259" key="1">
    <source>
        <dbReference type="Pfam" id="PF00814"/>
    </source>
</evidence>
<dbReference type="EC" id="2.3.1.234" evidence="2"/>
<dbReference type="NCBIfam" id="TIGR03725">
    <property type="entry name" value="T6A_YeaZ"/>
    <property type="match status" value="1"/>
</dbReference>
<dbReference type="InterPro" id="IPR022496">
    <property type="entry name" value="T6A_TsaB"/>
</dbReference>
<feature type="domain" description="Gcp-like" evidence="1">
    <location>
        <begin position="36"/>
        <end position="130"/>
    </location>
</feature>
<comment type="caution">
    <text evidence="2">The sequence shown here is derived from an EMBL/GenBank/DDBJ whole genome shotgun (WGS) entry which is preliminary data.</text>
</comment>
<dbReference type="GO" id="GO:0061711">
    <property type="term" value="F:tRNA N(6)-L-threonylcarbamoyladenine synthase activity"/>
    <property type="evidence" value="ECO:0007669"/>
    <property type="project" value="UniProtKB-EC"/>
</dbReference>
<dbReference type="InterPro" id="IPR043129">
    <property type="entry name" value="ATPase_NBD"/>
</dbReference>
<dbReference type="SUPFAM" id="SSF53067">
    <property type="entry name" value="Actin-like ATPase domain"/>
    <property type="match status" value="1"/>
</dbReference>
<reference evidence="2 3" key="1">
    <citation type="submission" date="2023-06" db="EMBL/GenBank/DDBJ databases">
        <title>Roseiconus lacunae JC819 isolated from Gulf of Mannar region, Tamil Nadu.</title>
        <authorList>
            <person name="Pk S."/>
            <person name="Ch S."/>
            <person name="Ch V.R."/>
        </authorList>
    </citation>
    <scope>NUCLEOTIDE SEQUENCE [LARGE SCALE GENOMIC DNA]</scope>
    <source>
        <strain evidence="2 3">JC819</strain>
    </source>
</reference>
<dbReference type="EMBL" id="JASZZN010000017">
    <property type="protein sequence ID" value="MDM4017878.1"/>
    <property type="molecule type" value="Genomic_DNA"/>
</dbReference>
<dbReference type="Pfam" id="PF00814">
    <property type="entry name" value="TsaD"/>
    <property type="match status" value="1"/>
</dbReference>
<dbReference type="Gene3D" id="3.30.420.40">
    <property type="match status" value="2"/>
</dbReference>
<evidence type="ECO:0000313" key="3">
    <source>
        <dbReference type="Proteomes" id="UP001239462"/>
    </source>
</evidence>
<dbReference type="RefSeq" id="WP_289165451.1">
    <property type="nucleotide sequence ID" value="NZ_JASZZN010000017.1"/>
</dbReference>
<keyword evidence="3" id="KW-1185">Reference proteome</keyword>